<proteinExistence type="predicted"/>
<dbReference type="Proteomes" id="UP000228934">
    <property type="component" value="Unassembled WGS sequence"/>
</dbReference>
<sequence>MSCRSPAHCQYICLPVHPIRSGTWLYRIKNTLNDSQALGVLVTSRPSSEVMPFVRVTAGKINNTITSPHPVTLFAEVKHGFAAVLGANVTAVIEPETGDPLTLTLLDDGAESLLTSDVPSGVPPYIRCPRRSPSLHQVPPTESLLTSGVPSGVPPYIRCPHRSPSLHQMSPAESLLTSDVPSGVPPYIRCPQRSPSLHQVPPVESLLTSGVPSRVPPYIRCPQRSPSLHQVPPAESLLTSGADVTKGDGVYSVYLFRFTNNGRHTMKMFAEWTNTTSLKPPQSNPALYVPGYIENDTINMNPPRPVYKDKSTNEMFSRVLFLGSFKVTNVSHNSSDEDGFPPCKINDLEAKMENEHVVLFWTAPGDDYDQGAASHYDIRISVNPFILRQHVSRALAINASYIKPKNAGSRETFIFRLGNRTADQGIITYIAICSIDKNEQRSEISNLVHVTSPRFREEDTSHAYTTTVEKNSTTTVLIAAAFAVCLCFAIGTGVYGWRKCYKITNQTTDSGSLLKYSITKEAQNNTKCQSEEICLQ</sequence>
<dbReference type="EMBL" id="KV931714">
    <property type="protein sequence ID" value="PIO32694.1"/>
    <property type="molecule type" value="Genomic_DNA"/>
</dbReference>
<feature type="region of interest" description="Disordered" evidence="1">
    <location>
        <begin position="130"/>
        <end position="149"/>
    </location>
</feature>
<evidence type="ECO:0000256" key="1">
    <source>
        <dbReference type="SAM" id="MobiDB-lite"/>
    </source>
</evidence>
<dbReference type="OrthoDB" id="687730at2759"/>
<accession>A0A2G9RXX1</accession>
<feature type="transmembrane region" description="Helical" evidence="2">
    <location>
        <begin position="476"/>
        <end position="497"/>
    </location>
</feature>
<evidence type="ECO:0000256" key="2">
    <source>
        <dbReference type="SAM" id="Phobius"/>
    </source>
</evidence>
<keyword evidence="2" id="KW-0812">Transmembrane</keyword>
<dbReference type="AlphaFoldDB" id="A0A2G9RXX1"/>
<evidence type="ECO:0008006" key="5">
    <source>
        <dbReference type="Google" id="ProtNLM"/>
    </source>
</evidence>
<evidence type="ECO:0000313" key="4">
    <source>
        <dbReference type="Proteomes" id="UP000228934"/>
    </source>
</evidence>
<evidence type="ECO:0000313" key="3">
    <source>
        <dbReference type="EMBL" id="PIO32694.1"/>
    </source>
</evidence>
<protein>
    <recommendedName>
        <fullName evidence="5">Fibronectin type-III domain-containing protein</fullName>
    </recommendedName>
</protein>
<keyword evidence="4" id="KW-1185">Reference proteome</keyword>
<feature type="non-terminal residue" evidence="3">
    <location>
        <position position="536"/>
    </location>
</feature>
<reference evidence="4" key="1">
    <citation type="journal article" date="2017" name="Nat. Commun.">
        <title>The North American bullfrog draft genome provides insight into hormonal regulation of long noncoding RNA.</title>
        <authorList>
            <person name="Hammond S.A."/>
            <person name="Warren R.L."/>
            <person name="Vandervalk B.P."/>
            <person name="Kucuk E."/>
            <person name="Khan H."/>
            <person name="Gibb E.A."/>
            <person name="Pandoh P."/>
            <person name="Kirk H."/>
            <person name="Zhao Y."/>
            <person name="Jones M."/>
            <person name="Mungall A.J."/>
            <person name="Coope R."/>
            <person name="Pleasance S."/>
            <person name="Moore R.A."/>
            <person name="Holt R.A."/>
            <person name="Round J.M."/>
            <person name="Ohora S."/>
            <person name="Walle B.V."/>
            <person name="Veldhoen N."/>
            <person name="Helbing C.C."/>
            <person name="Birol I."/>
        </authorList>
    </citation>
    <scope>NUCLEOTIDE SEQUENCE [LARGE SCALE GENOMIC DNA]</scope>
</reference>
<organism evidence="3 4">
    <name type="scientific">Aquarana catesbeiana</name>
    <name type="common">American bullfrog</name>
    <name type="synonym">Rana catesbeiana</name>
    <dbReference type="NCBI Taxonomy" id="8400"/>
    <lineage>
        <taxon>Eukaryota</taxon>
        <taxon>Metazoa</taxon>
        <taxon>Chordata</taxon>
        <taxon>Craniata</taxon>
        <taxon>Vertebrata</taxon>
        <taxon>Euteleostomi</taxon>
        <taxon>Amphibia</taxon>
        <taxon>Batrachia</taxon>
        <taxon>Anura</taxon>
        <taxon>Neobatrachia</taxon>
        <taxon>Ranoidea</taxon>
        <taxon>Ranidae</taxon>
        <taxon>Aquarana</taxon>
    </lineage>
</organism>
<gene>
    <name evidence="3" type="ORF">AB205_0034040</name>
</gene>
<keyword evidence="2" id="KW-1133">Transmembrane helix</keyword>
<name>A0A2G9RXX1_AQUCT</name>
<keyword evidence="2" id="KW-0472">Membrane</keyword>